<dbReference type="RefSeq" id="WP_148462954.1">
    <property type="nucleotide sequence ID" value="NZ_JAAIPU010000005.1"/>
</dbReference>
<dbReference type="Proteomes" id="UP001644719">
    <property type="component" value="Unassembled WGS sequence"/>
</dbReference>
<protein>
    <recommendedName>
        <fullName evidence="3">WYL domain-containing protein</fullName>
    </recommendedName>
</protein>
<name>A0ABX2H357_9FIRM</name>
<comment type="caution">
    <text evidence="1">The sequence shown here is derived from an EMBL/GenBank/DDBJ whole genome shotgun (WGS) entry which is preliminary data.</text>
</comment>
<proteinExistence type="predicted"/>
<evidence type="ECO:0000313" key="1">
    <source>
        <dbReference type="EMBL" id="NSG83968.1"/>
    </source>
</evidence>
<accession>A0ABX2H357</accession>
<dbReference type="Pfam" id="PF14177">
    <property type="entry name" value="YkyB"/>
    <property type="match status" value="1"/>
</dbReference>
<dbReference type="InterPro" id="IPR025552">
    <property type="entry name" value="YkyB"/>
</dbReference>
<keyword evidence="2" id="KW-1185">Reference proteome</keyword>
<sequence length="290" mass="33422">MQSIEEKIYEVFWDKNIARMINRADLFSFLKQYVNPGLLTRSSKSELVHDLKEYMTTANLEFIAERMESFGLPMVDTVSVLDTTSYAVKKLVDNDTLRIVGTFKGGNQRIPYKLCSVLDILDISHAGLLEKKQQPVLPATDENIASALYTINKSAKVSRDTKNRSYYNRKFQCCGAAKTRMLNLYHLKDAVLKKLQEEDRVEYLGVNRQVFDYGPDSFLRLYRIGDFTFHIPCQKDEVNELEILDEEIDGEISAEKTRNVDINFRQAMLLLENYSGVKAAGTYNKKPEFY</sequence>
<evidence type="ECO:0000313" key="2">
    <source>
        <dbReference type="Proteomes" id="UP001644719"/>
    </source>
</evidence>
<gene>
    <name evidence="1" type="ORF">G5B17_00640</name>
</gene>
<evidence type="ECO:0008006" key="3">
    <source>
        <dbReference type="Google" id="ProtNLM"/>
    </source>
</evidence>
<reference evidence="1 2" key="1">
    <citation type="journal article" date="2020" name="Cell Host Microbe">
        <title>Functional and Genomic Variation between Human-Derived Isolates of Lachnospiraceae Reveals Inter- and Intra-Species Diversity.</title>
        <authorList>
            <person name="Sorbara M.T."/>
            <person name="Littmann E.R."/>
            <person name="Fontana E."/>
            <person name="Moody T.U."/>
            <person name="Kohout C.E."/>
            <person name="Gjonbalaj M."/>
            <person name="Eaton V."/>
            <person name="Seok R."/>
            <person name="Leiner I.M."/>
            <person name="Pamer E.G."/>
        </authorList>
    </citation>
    <scope>NUCLEOTIDE SEQUENCE [LARGE SCALE GENOMIC DNA]</scope>
    <source>
        <strain evidence="1 2">MSK.17.74</strain>
    </source>
</reference>
<organism evidence="1 2">
    <name type="scientific">Blautia faecis</name>
    <dbReference type="NCBI Taxonomy" id="871665"/>
    <lineage>
        <taxon>Bacteria</taxon>
        <taxon>Bacillati</taxon>
        <taxon>Bacillota</taxon>
        <taxon>Clostridia</taxon>
        <taxon>Lachnospirales</taxon>
        <taxon>Lachnospiraceae</taxon>
        <taxon>Blautia</taxon>
    </lineage>
</organism>
<dbReference type="EMBL" id="JAAITS010000002">
    <property type="protein sequence ID" value="NSG83968.1"/>
    <property type="molecule type" value="Genomic_DNA"/>
</dbReference>